<evidence type="ECO:0000259" key="1">
    <source>
        <dbReference type="Pfam" id="PF10091"/>
    </source>
</evidence>
<name>A0A5J5IEA9_9BACT</name>
<keyword evidence="3" id="KW-1185">Reference proteome</keyword>
<dbReference type="EMBL" id="VYQF01000005">
    <property type="protein sequence ID" value="KAA9037748.1"/>
    <property type="molecule type" value="Genomic_DNA"/>
</dbReference>
<feature type="domain" description="Glycoamylase-like" evidence="1">
    <location>
        <begin position="191"/>
        <end position="427"/>
    </location>
</feature>
<sequence>MTNAKDIGPDNIKPLGTDKEMLNDLQRETFDYFLNEVDPVTGLIKDKTQPGSPASIAAVGMGLSAYIVGVEKKFLSRKDATTRVLKILRFFYNSRQGTEADATGYKGFYYHFLTPGTGERTWKCELSTIDTALFIMGGLSAASYFKDGNKDETEIRELSSQLYSRVDWQWALNEGVTLSHGWTPEDGFLPYRWDTNYSEALLLYVLALGSPTYPIKADSYKKWTETFEVKKVYEFEYLYGGPLFIHQFSHMWIDFRGIHDDFNKKAGFDYFENSKSATHIHQRYAIENPNKFEHYGEYCWGLTASDGPGNKTIDIGGRKRIFYGYIARGAPFGPDDGTVSPWGVVASLPFAPEIVLDTIRHAIEKLNLKHHRLYGFDASFNPTFPEKSKNPNGWVSPWRFGLNQGPIVIMIENYHTGLIWKIMRECPYIIKGLHVAGFTGGWLKNEI</sequence>
<dbReference type="InterPro" id="IPR019282">
    <property type="entry name" value="Glycoamylase-like_cons_dom"/>
</dbReference>
<dbReference type="InterPro" id="IPR016883">
    <property type="entry name" value="UCP028431"/>
</dbReference>
<dbReference type="AlphaFoldDB" id="A0A5J5IEA9"/>
<organism evidence="2 3">
    <name type="scientific">Ginsengibacter hankyongi</name>
    <dbReference type="NCBI Taxonomy" id="2607284"/>
    <lineage>
        <taxon>Bacteria</taxon>
        <taxon>Pseudomonadati</taxon>
        <taxon>Bacteroidota</taxon>
        <taxon>Chitinophagia</taxon>
        <taxon>Chitinophagales</taxon>
        <taxon>Chitinophagaceae</taxon>
        <taxon>Ginsengibacter</taxon>
    </lineage>
</organism>
<dbReference type="RefSeq" id="WP_150415982.1">
    <property type="nucleotide sequence ID" value="NZ_VYQF01000005.1"/>
</dbReference>
<dbReference type="Proteomes" id="UP000326903">
    <property type="component" value="Unassembled WGS sequence"/>
</dbReference>
<dbReference type="Pfam" id="PF10091">
    <property type="entry name" value="Glycoamylase"/>
    <property type="match status" value="1"/>
</dbReference>
<comment type="caution">
    <text evidence="2">The sequence shown here is derived from an EMBL/GenBank/DDBJ whole genome shotgun (WGS) entry which is preliminary data.</text>
</comment>
<evidence type="ECO:0000313" key="2">
    <source>
        <dbReference type="EMBL" id="KAA9037748.1"/>
    </source>
</evidence>
<accession>A0A5J5IEA9</accession>
<dbReference type="Gene3D" id="1.50.10.140">
    <property type="match status" value="1"/>
</dbReference>
<proteinExistence type="predicted"/>
<reference evidence="2 3" key="1">
    <citation type="submission" date="2019-09" db="EMBL/GenBank/DDBJ databases">
        <title>Draft genome sequence of Ginsengibacter sp. BR5-29.</title>
        <authorList>
            <person name="Im W.-T."/>
        </authorList>
    </citation>
    <scope>NUCLEOTIDE SEQUENCE [LARGE SCALE GENOMIC DNA]</scope>
    <source>
        <strain evidence="2 3">BR5-29</strain>
    </source>
</reference>
<dbReference type="PIRSF" id="PIRSF028431">
    <property type="entry name" value="UCP028431"/>
    <property type="match status" value="1"/>
</dbReference>
<evidence type="ECO:0000313" key="3">
    <source>
        <dbReference type="Proteomes" id="UP000326903"/>
    </source>
</evidence>
<gene>
    <name evidence="2" type="ORF">FW778_16795</name>
</gene>
<protein>
    <recommendedName>
        <fullName evidence="1">Glycoamylase-like domain-containing protein</fullName>
    </recommendedName>
</protein>